<reference evidence="3 4" key="1">
    <citation type="submission" date="2023-12" db="EMBL/GenBank/DDBJ databases">
        <title>Evaluation and characterization of a potential secondary metabolite violacein from indigenous Chromobacterium amazonense SAM215.</title>
        <authorList>
            <person name="Tarafdar M.R."/>
            <person name="Abedin S.M."/>
            <person name="Atiqua A."/>
            <person name="Saha A."/>
            <person name="Khan S.N."/>
        </authorList>
    </citation>
    <scope>NUCLEOTIDE SEQUENCE [LARGE SCALE GENOMIC DNA]</scope>
    <source>
        <strain evidence="3 4">SAM215</strain>
    </source>
</reference>
<sequence>MKDFLIFIAALAVAVLVWKLLTKWLRAKGHRSIVVVPLGLVVSVFAFVMTAGSMLPTPPKKPEKAETVAQKAEVDKVAAPTVKPEAKPTEASKPAAVPLAEKSPPKTLGLSSSKLVVDIEIKQRTESPLRDGTRRELLTINPIMTLEAIGDPSDLSRYTLMFGVPNDDQAAALENAVYAAGIFANTFPQWNGKKDNAVDWFTGAIRKLTRNVEKNRSEPKPVTLTREGKQVKLSAIPSMGMIFLSVAPLE</sequence>
<protein>
    <submittedName>
        <fullName evidence="3">Uncharacterized protein</fullName>
    </submittedName>
</protein>
<evidence type="ECO:0000256" key="2">
    <source>
        <dbReference type="SAM" id="Phobius"/>
    </source>
</evidence>
<feature type="transmembrane region" description="Helical" evidence="2">
    <location>
        <begin position="33"/>
        <end position="55"/>
    </location>
</feature>
<dbReference type="RefSeq" id="WP_307909710.1">
    <property type="nucleotide sequence ID" value="NZ_JAVFJF020000021.1"/>
</dbReference>
<feature type="transmembrane region" description="Helical" evidence="2">
    <location>
        <begin position="6"/>
        <end position="21"/>
    </location>
</feature>
<name>A0ABU8V2M0_9NEIS</name>
<keyword evidence="2" id="KW-1133">Transmembrane helix</keyword>
<gene>
    <name evidence="3" type="ORF">QCL97_011475</name>
</gene>
<evidence type="ECO:0000256" key="1">
    <source>
        <dbReference type="SAM" id="MobiDB-lite"/>
    </source>
</evidence>
<keyword evidence="2" id="KW-0812">Transmembrane</keyword>
<comment type="caution">
    <text evidence="3">The sequence shown here is derived from an EMBL/GenBank/DDBJ whole genome shotgun (WGS) entry which is preliminary data.</text>
</comment>
<organism evidence="3 4">
    <name type="scientific">Chromobacterium amazonense</name>
    <dbReference type="NCBI Taxonomy" id="1382803"/>
    <lineage>
        <taxon>Bacteria</taxon>
        <taxon>Pseudomonadati</taxon>
        <taxon>Pseudomonadota</taxon>
        <taxon>Betaproteobacteria</taxon>
        <taxon>Neisseriales</taxon>
        <taxon>Chromobacteriaceae</taxon>
        <taxon>Chromobacterium</taxon>
    </lineage>
</organism>
<accession>A0ABU8V2M0</accession>
<keyword evidence="4" id="KW-1185">Reference proteome</keyword>
<keyword evidence="2" id="KW-0472">Membrane</keyword>
<evidence type="ECO:0000313" key="3">
    <source>
        <dbReference type="EMBL" id="MEJ8675346.1"/>
    </source>
</evidence>
<feature type="region of interest" description="Disordered" evidence="1">
    <location>
        <begin position="80"/>
        <end position="105"/>
    </location>
</feature>
<proteinExistence type="predicted"/>
<evidence type="ECO:0000313" key="4">
    <source>
        <dbReference type="Proteomes" id="UP001224516"/>
    </source>
</evidence>
<dbReference type="EMBL" id="JAVFJF020000021">
    <property type="protein sequence ID" value="MEJ8675346.1"/>
    <property type="molecule type" value="Genomic_DNA"/>
</dbReference>
<dbReference type="Proteomes" id="UP001224516">
    <property type="component" value="Unassembled WGS sequence"/>
</dbReference>